<evidence type="ECO:0000256" key="2">
    <source>
        <dbReference type="ARBA" id="ARBA00006839"/>
    </source>
</evidence>
<keyword evidence="3 7" id="KW-0812">Transmembrane</keyword>
<feature type="compositionally biased region" description="Basic residues" evidence="6">
    <location>
        <begin position="69"/>
        <end position="82"/>
    </location>
</feature>
<protein>
    <recommendedName>
        <fullName evidence="10">Protein anon-73B1</fullName>
    </recommendedName>
</protein>
<evidence type="ECO:0000256" key="5">
    <source>
        <dbReference type="ARBA" id="ARBA00023136"/>
    </source>
</evidence>
<comment type="subcellular location">
    <subcellularLocation>
        <location evidence="1">Membrane</location>
        <topology evidence="1">Single-pass membrane protein</topology>
    </subcellularLocation>
</comment>
<feature type="compositionally biased region" description="Basic and acidic residues" evidence="6">
    <location>
        <begin position="44"/>
        <end position="59"/>
    </location>
</feature>
<dbReference type="InterPro" id="IPR009621">
    <property type="entry name" value="UPF0239"/>
</dbReference>
<dbReference type="PANTHER" id="PTHR14409">
    <property type="entry name" value="MANNOSIDASE, BETA A, LYSOSOMAL-LIKE, MANBAL PROTEIN"/>
    <property type="match status" value="1"/>
</dbReference>
<dbReference type="GO" id="GO:0016020">
    <property type="term" value="C:membrane"/>
    <property type="evidence" value="ECO:0007669"/>
    <property type="project" value="UniProtKB-SubCell"/>
</dbReference>
<feature type="transmembrane region" description="Helical" evidence="7">
    <location>
        <begin position="13"/>
        <end position="36"/>
    </location>
</feature>
<comment type="similarity">
    <text evidence="2">Belongs to the UPF0239 family.</text>
</comment>
<evidence type="ECO:0000256" key="6">
    <source>
        <dbReference type="SAM" id="MobiDB-lite"/>
    </source>
</evidence>
<dbReference type="EMBL" id="OV725078">
    <property type="protein sequence ID" value="CAH1394193.1"/>
    <property type="molecule type" value="Genomic_DNA"/>
</dbReference>
<proteinExistence type="inferred from homology"/>
<dbReference type="PANTHER" id="PTHR14409:SF0">
    <property type="entry name" value="PROTEIN MANBAL"/>
    <property type="match status" value="1"/>
</dbReference>
<organism evidence="8 9">
    <name type="scientific">Nezara viridula</name>
    <name type="common">Southern green stink bug</name>
    <name type="synonym">Cimex viridulus</name>
    <dbReference type="NCBI Taxonomy" id="85310"/>
    <lineage>
        <taxon>Eukaryota</taxon>
        <taxon>Metazoa</taxon>
        <taxon>Ecdysozoa</taxon>
        <taxon>Arthropoda</taxon>
        <taxon>Hexapoda</taxon>
        <taxon>Insecta</taxon>
        <taxon>Pterygota</taxon>
        <taxon>Neoptera</taxon>
        <taxon>Paraneoptera</taxon>
        <taxon>Hemiptera</taxon>
        <taxon>Heteroptera</taxon>
        <taxon>Panheteroptera</taxon>
        <taxon>Pentatomomorpha</taxon>
        <taxon>Pentatomoidea</taxon>
        <taxon>Pentatomidae</taxon>
        <taxon>Pentatominae</taxon>
        <taxon>Nezara</taxon>
    </lineage>
</organism>
<reference evidence="8" key="1">
    <citation type="submission" date="2022-01" db="EMBL/GenBank/DDBJ databases">
        <authorList>
            <person name="King R."/>
        </authorList>
    </citation>
    <scope>NUCLEOTIDE SEQUENCE</scope>
</reference>
<keyword evidence="4 7" id="KW-1133">Transmembrane helix</keyword>
<accession>A0A9P0ED09</accession>
<evidence type="ECO:0000313" key="9">
    <source>
        <dbReference type="Proteomes" id="UP001152798"/>
    </source>
</evidence>
<evidence type="ECO:0000256" key="4">
    <source>
        <dbReference type="ARBA" id="ARBA00022989"/>
    </source>
</evidence>
<feature type="region of interest" description="Disordered" evidence="6">
    <location>
        <begin position="44"/>
        <end position="82"/>
    </location>
</feature>
<gene>
    <name evidence="8" type="ORF">NEZAVI_LOCUS4730</name>
</gene>
<evidence type="ECO:0000313" key="8">
    <source>
        <dbReference type="EMBL" id="CAH1394193.1"/>
    </source>
</evidence>
<evidence type="ECO:0000256" key="7">
    <source>
        <dbReference type="SAM" id="Phobius"/>
    </source>
</evidence>
<keyword evidence="9" id="KW-1185">Reference proteome</keyword>
<dbReference type="Proteomes" id="UP001152798">
    <property type="component" value="Chromosome 2"/>
</dbReference>
<dbReference type="Pfam" id="PF06783">
    <property type="entry name" value="UPF0239"/>
    <property type="match status" value="1"/>
</dbReference>
<sequence>MDVEIPPETTTDFLIRVGLYIGAIFQLTCIFAIIILPDKKNDTMQKKNHADISDQEHWDSSPANPPRNFQHKTRKQDKKKRR</sequence>
<evidence type="ECO:0000256" key="1">
    <source>
        <dbReference type="ARBA" id="ARBA00004167"/>
    </source>
</evidence>
<evidence type="ECO:0000256" key="3">
    <source>
        <dbReference type="ARBA" id="ARBA00022692"/>
    </source>
</evidence>
<dbReference type="AlphaFoldDB" id="A0A9P0ED09"/>
<keyword evidence="5 7" id="KW-0472">Membrane</keyword>
<name>A0A9P0ED09_NEZVI</name>
<dbReference type="OrthoDB" id="10040809at2759"/>
<evidence type="ECO:0008006" key="10">
    <source>
        <dbReference type="Google" id="ProtNLM"/>
    </source>
</evidence>